<dbReference type="RefSeq" id="XP_022665548.1">
    <property type="nucleotide sequence ID" value="XM_022809813.1"/>
</dbReference>
<dbReference type="KEGG" id="vde:111252260"/>
<dbReference type="GO" id="GO:0016020">
    <property type="term" value="C:membrane"/>
    <property type="evidence" value="ECO:0007669"/>
    <property type="project" value="InterPro"/>
</dbReference>
<evidence type="ECO:0000256" key="3">
    <source>
        <dbReference type="SAM" id="SignalP"/>
    </source>
</evidence>
<keyword evidence="3" id="KW-0732">Signal</keyword>
<evidence type="ECO:0008006" key="6">
    <source>
        <dbReference type="Google" id="ProtNLM"/>
    </source>
</evidence>
<evidence type="ECO:0000256" key="2">
    <source>
        <dbReference type="SAM" id="Phobius"/>
    </source>
</evidence>
<feature type="region of interest" description="Disordered" evidence="1">
    <location>
        <begin position="199"/>
        <end position="251"/>
    </location>
</feature>
<evidence type="ECO:0000256" key="1">
    <source>
        <dbReference type="SAM" id="MobiDB-lite"/>
    </source>
</evidence>
<dbReference type="AlphaFoldDB" id="A0A7M7KEB8"/>
<feature type="transmembrane region" description="Helical" evidence="2">
    <location>
        <begin position="115"/>
        <end position="138"/>
    </location>
</feature>
<name>A0A7M7KEB8_VARDE</name>
<evidence type="ECO:0000313" key="5">
    <source>
        <dbReference type="Proteomes" id="UP000594260"/>
    </source>
</evidence>
<dbReference type="PANTHER" id="PTHR23352">
    <property type="entry name" value="NEURAL PROLIFERATION DIFFERENTIATION AND CONTROL PROTEIN-1 NPDC-1 PROTEIN"/>
    <property type="match status" value="1"/>
</dbReference>
<dbReference type="Pfam" id="PF06809">
    <property type="entry name" value="NPDC1"/>
    <property type="match status" value="1"/>
</dbReference>
<protein>
    <recommendedName>
        <fullName evidence="6">Neural proliferation differentiation and control protein 1</fullName>
    </recommendedName>
</protein>
<accession>A0A7M7KEB8</accession>
<dbReference type="InParanoid" id="A0A7M7KEB8"/>
<dbReference type="EnsemblMetazoa" id="XM_022809813">
    <property type="protein sequence ID" value="XP_022665548"/>
    <property type="gene ID" value="LOC111252260"/>
</dbReference>
<dbReference type="InterPro" id="IPR009635">
    <property type="entry name" value="NPDC1"/>
</dbReference>
<dbReference type="OrthoDB" id="6270617at2759"/>
<proteinExistence type="predicted"/>
<reference evidence="4" key="1">
    <citation type="submission" date="2021-01" db="UniProtKB">
        <authorList>
            <consortium name="EnsemblMetazoa"/>
        </authorList>
    </citation>
    <scope>IDENTIFICATION</scope>
</reference>
<evidence type="ECO:0000313" key="4">
    <source>
        <dbReference type="EnsemblMetazoa" id="XP_022665548"/>
    </source>
</evidence>
<dbReference type="GeneID" id="111252260"/>
<feature type="chain" id="PRO_5029752354" description="Neural proliferation differentiation and control protein 1" evidence="3">
    <location>
        <begin position="26"/>
        <end position="251"/>
    </location>
</feature>
<feature type="signal peptide" evidence="3">
    <location>
        <begin position="1"/>
        <end position="25"/>
    </location>
</feature>
<keyword evidence="2" id="KW-0472">Membrane</keyword>
<organism evidence="4 5">
    <name type="scientific">Varroa destructor</name>
    <name type="common">Honeybee mite</name>
    <dbReference type="NCBI Taxonomy" id="109461"/>
    <lineage>
        <taxon>Eukaryota</taxon>
        <taxon>Metazoa</taxon>
        <taxon>Ecdysozoa</taxon>
        <taxon>Arthropoda</taxon>
        <taxon>Chelicerata</taxon>
        <taxon>Arachnida</taxon>
        <taxon>Acari</taxon>
        <taxon>Parasitiformes</taxon>
        <taxon>Mesostigmata</taxon>
        <taxon>Gamasina</taxon>
        <taxon>Dermanyssoidea</taxon>
        <taxon>Varroidae</taxon>
        <taxon>Varroa</taxon>
    </lineage>
</organism>
<sequence>MVPPLGSALLLALLVLNVITEVANAIPFDKDFSDPADDPDSPDYRITAEHFPRYLLPTKVNKAIATVPVGTAGDDSREGIKSASTYVERVPQPQPLQRDKEEVAIRAEDFADLQFIAIVAGCSTIAAFLIVSTGYCVYRVHQNQRMVQDVDYPAYGVTGPVKNALGSPPADRKLAQNAQMYHFQHRKQQMIAVEKNQQAVLPSPANRRGSHSEGESDDEDKDYTVYECPGLAPGGQMEVRNPLFNDRKASK</sequence>
<dbReference type="Proteomes" id="UP000594260">
    <property type="component" value="Unplaced"/>
</dbReference>
<keyword evidence="2" id="KW-1133">Transmembrane helix</keyword>
<dbReference type="PANTHER" id="PTHR23352:SF2">
    <property type="entry name" value="NEURAL PROLIFERATION DIFFERENTIATION AND CONTROL PROTEIN 1"/>
    <property type="match status" value="1"/>
</dbReference>
<keyword evidence="2" id="KW-0812">Transmembrane</keyword>
<keyword evidence="5" id="KW-1185">Reference proteome</keyword>